<dbReference type="EMBL" id="LAZR01046974">
    <property type="protein sequence ID" value="KKK95293.1"/>
    <property type="molecule type" value="Genomic_DNA"/>
</dbReference>
<comment type="caution">
    <text evidence="1">The sequence shown here is derived from an EMBL/GenBank/DDBJ whole genome shotgun (WGS) entry which is preliminary data.</text>
</comment>
<dbReference type="AlphaFoldDB" id="A0A0F8ZN57"/>
<organism evidence="1">
    <name type="scientific">marine sediment metagenome</name>
    <dbReference type="NCBI Taxonomy" id="412755"/>
    <lineage>
        <taxon>unclassified sequences</taxon>
        <taxon>metagenomes</taxon>
        <taxon>ecological metagenomes</taxon>
    </lineage>
</organism>
<evidence type="ECO:0000313" key="1">
    <source>
        <dbReference type="EMBL" id="KKK95293.1"/>
    </source>
</evidence>
<proteinExistence type="predicted"/>
<reference evidence="1" key="1">
    <citation type="journal article" date="2015" name="Nature">
        <title>Complex archaea that bridge the gap between prokaryotes and eukaryotes.</title>
        <authorList>
            <person name="Spang A."/>
            <person name="Saw J.H."/>
            <person name="Jorgensen S.L."/>
            <person name="Zaremba-Niedzwiedzka K."/>
            <person name="Martijn J."/>
            <person name="Lind A.E."/>
            <person name="van Eijk R."/>
            <person name="Schleper C."/>
            <person name="Guy L."/>
            <person name="Ettema T.J."/>
        </authorList>
    </citation>
    <scope>NUCLEOTIDE SEQUENCE</scope>
</reference>
<accession>A0A0F8ZN57</accession>
<gene>
    <name evidence="1" type="ORF">LCGC14_2674260</name>
</gene>
<feature type="non-terminal residue" evidence="1">
    <location>
        <position position="1"/>
    </location>
</feature>
<name>A0A0F8ZN57_9ZZZZ</name>
<sequence length="157" mass="17041">INNEIIDRASIANALSSETLGEYSKDRAFMEIDGVWLPSLEIGDRITVNDTNTFQTGVSYEIYKIRENIVGLKSKLFVVTDLKVGVKWGFCSDTSAVNCGTVFTDSWHSGFGFVCRDVDTAVNPAFDADGNNNNVINTNLSVSGVGGTGIELPFLVF</sequence>
<protein>
    <submittedName>
        <fullName evidence="1">Uncharacterized protein</fullName>
    </submittedName>
</protein>